<dbReference type="RefSeq" id="XP_026614746.1">
    <property type="nucleotide sequence ID" value="XM_026756395.1"/>
</dbReference>
<accession>A0A397H4M5</accession>
<dbReference type="PANTHER" id="PTHR37534:SF25">
    <property type="entry name" value="ZN(II)2CYS6 TRANSCRIPTION FACTOR (EUROFUNG)"/>
    <property type="match status" value="1"/>
</dbReference>
<gene>
    <name evidence="3" type="ORF">CDV56_102776</name>
</gene>
<evidence type="ECO:0000256" key="1">
    <source>
        <dbReference type="ARBA" id="ARBA00004123"/>
    </source>
</evidence>
<dbReference type="AlphaFoldDB" id="A0A397H4M5"/>
<evidence type="ECO:0000313" key="4">
    <source>
        <dbReference type="Proteomes" id="UP000215305"/>
    </source>
</evidence>
<dbReference type="GO" id="GO:0005634">
    <property type="term" value="C:nucleus"/>
    <property type="evidence" value="ECO:0007669"/>
    <property type="project" value="UniProtKB-SubCell"/>
</dbReference>
<dbReference type="PANTHER" id="PTHR37534">
    <property type="entry name" value="TRANSCRIPTIONAL ACTIVATOR PROTEIN UGA3"/>
    <property type="match status" value="1"/>
</dbReference>
<sequence>MEIDLGANVVNEARDTVHGATASAGLPDIRVQASLDVLISRSDEYVSTSDPAKALEDPRVAHIFRSYIENLAGWYDLNDRRRHFTDVVPILARKNALLLSAILAFAAASQGSSSGSTPLKDLADAYHLESVRRLLALMKHPDEFRTGETLAAICLLRSYEIISQNVTCQNHLQGSYSLLASHPIELESGLLSAGFWNYLREDITVALIEKRSLMIQLPDKPLPTRAECDDDLANRITYLLGRVINRCLLRDAVPLGQSEWNCLRDQLEDWRTSLSSSFDPILTPHLLPNSGFPSMWTTSGWHGTHPSL</sequence>
<dbReference type="GO" id="GO:0045944">
    <property type="term" value="P:positive regulation of transcription by RNA polymerase II"/>
    <property type="evidence" value="ECO:0007669"/>
    <property type="project" value="TreeGrafter"/>
</dbReference>
<dbReference type="VEuPathDB" id="FungiDB:CDV56_102776"/>
<protein>
    <recommendedName>
        <fullName evidence="5">Transcription factor domain-containing protein</fullName>
    </recommendedName>
</protein>
<dbReference type="GO" id="GO:0000976">
    <property type="term" value="F:transcription cis-regulatory region binding"/>
    <property type="evidence" value="ECO:0007669"/>
    <property type="project" value="TreeGrafter"/>
</dbReference>
<comment type="caution">
    <text evidence="3">The sequence shown here is derived from an EMBL/GenBank/DDBJ whole genome shotgun (WGS) entry which is preliminary data.</text>
</comment>
<dbReference type="InterPro" id="IPR021858">
    <property type="entry name" value="Fun_TF"/>
</dbReference>
<dbReference type="GO" id="GO:0003700">
    <property type="term" value="F:DNA-binding transcription factor activity"/>
    <property type="evidence" value="ECO:0007669"/>
    <property type="project" value="TreeGrafter"/>
</dbReference>
<dbReference type="STRING" id="41047.A0A397H4M5"/>
<name>A0A397H4M5_ASPTH</name>
<reference evidence="3" key="1">
    <citation type="submission" date="2018-08" db="EMBL/GenBank/DDBJ databases">
        <title>Draft genome sequence of azole-resistant Aspergillus thermomutatus (Neosartorya pseudofischeri) strain HMR AF 39, isolated from a human nasal aspirate.</title>
        <authorList>
            <person name="Parent-Michaud M."/>
            <person name="Dufresne P.J."/>
            <person name="Fournier E."/>
            <person name="Martineau C."/>
            <person name="Moreira S."/>
            <person name="Perkins V."/>
            <person name="De Repentigny L."/>
            <person name="Dufresne S.F."/>
        </authorList>
    </citation>
    <scope>NUCLEOTIDE SEQUENCE [LARGE SCALE GENOMIC DNA]</scope>
    <source>
        <strain evidence="3">HMR AF 39</strain>
    </source>
</reference>
<proteinExistence type="predicted"/>
<keyword evidence="2" id="KW-0539">Nucleus</keyword>
<dbReference type="EMBL" id="NKHU02000087">
    <property type="protein sequence ID" value="RHZ56576.1"/>
    <property type="molecule type" value="Genomic_DNA"/>
</dbReference>
<dbReference type="OrthoDB" id="407832at2759"/>
<comment type="subcellular location">
    <subcellularLocation>
        <location evidence="1">Nucleus</location>
    </subcellularLocation>
</comment>
<dbReference type="Proteomes" id="UP000215305">
    <property type="component" value="Unassembled WGS sequence"/>
</dbReference>
<evidence type="ECO:0000313" key="3">
    <source>
        <dbReference type="EMBL" id="RHZ56576.1"/>
    </source>
</evidence>
<organism evidence="3 4">
    <name type="scientific">Aspergillus thermomutatus</name>
    <name type="common">Neosartorya pseudofischeri</name>
    <dbReference type="NCBI Taxonomy" id="41047"/>
    <lineage>
        <taxon>Eukaryota</taxon>
        <taxon>Fungi</taxon>
        <taxon>Dikarya</taxon>
        <taxon>Ascomycota</taxon>
        <taxon>Pezizomycotina</taxon>
        <taxon>Eurotiomycetes</taxon>
        <taxon>Eurotiomycetidae</taxon>
        <taxon>Eurotiales</taxon>
        <taxon>Aspergillaceae</taxon>
        <taxon>Aspergillus</taxon>
        <taxon>Aspergillus subgen. Fumigati</taxon>
    </lineage>
</organism>
<evidence type="ECO:0008006" key="5">
    <source>
        <dbReference type="Google" id="ProtNLM"/>
    </source>
</evidence>
<dbReference type="Pfam" id="PF11951">
    <property type="entry name" value="Fungal_trans_2"/>
    <property type="match status" value="1"/>
</dbReference>
<keyword evidence="4" id="KW-1185">Reference proteome</keyword>
<dbReference type="GeneID" id="38124750"/>
<evidence type="ECO:0000256" key="2">
    <source>
        <dbReference type="ARBA" id="ARBA00023242"/>
    </source>
</evidence>